<dbReference type="PROSITE" id="PS50835">
    <property type="entry name" value="IG_LIKE"/>
    <property type="match status" value="1"/>
</dbReference>
<evidence type="ECO:0000313" key="6">
    <source>
        <dbReference type="Proteomes" id="UP000007648"/>
    </source>
</evidence>
<dbReference type="Ensembl" id="ENSSHAT00000049913.1">
    <property type="protein sequence ID" value="ENSSHAP00000027253.1"/>
    <property type="gene ID" value="ENSSHAG00000024562.1"/>
</dbReference>
<dbReference type="Pfam" id="PF07686">
    <property type="entry name" value="V-set"/>
    <property type="match status" value="1"/>
</dbReference>
<sequence length="118" mass="12912">GDETLLKESGGSPHLTGMTLSLKCQVSGFQLNTSRLSWYLWAPGRTPIWLTNLSSTFSEARENYVTSSREDSSSQIFLQIKNLSLGDSGYYHCTRRVGDGGDTDKLIFGSGTNVTVDP</sequence>
<dbReference type="AlphaFoldDB" id="A0A7N4NRD8"/>
<name>A0A7N4NRD8_SARHA</name>
<dbReference type="InterPro" id="IPR036179">
    <property type="entry name" value="Ig-like_dom_sf"/>
</dbReference>
<accession>A0A7N4NRD8</accession>
<evidence type="ECO:0000259" key="4">
    <source>
        <dbReference type="PROSITE" id="PS50835"/>
    </source>
</evidence>
<dbReference type="GO" id="GO:0002250">
    <property type="term" value="P:adaptive immune response"/>
    <property type="evidence" value="ECO:0007669"/>
    <property type="project" value="UniProtKB-KW"/>
</dbReference>
<keyword evidence="1" id="KW-0391">Immunity</keyword>
<dbReference type="Proteomes" id="UP000007648">
    <property type="component" value="Unassembled WGS sequence"/>
</dbReference>
<keyword evidence="2" id="KW-1064">Adaptive immunity</keyword>
<reference evidence="5 6" key="1">
    <citation type="journal article" date="2011" name="Proc. Natl. Acad. Sci. U.S.A.">
        <title>Genetic diversity and population structure of the endangered marsupial Sarcophilus harrisii (Tasmanian devil).</title>
        <authorList>
            <person name="Miller W."/>
            <person name="Hayes V.M."/>
            <person name="Ratan A."/>
            <person name="Petersen D.C."/>
            <person name="Wittekindt N.E."/>
            <person name="Miller J."/>
            <person name="Walenz B."/>
            <person name="Knight J."/>
            <person name="Qi J."/>
            <person name="Zhao F."/>
            <person name="Wang Q."/>
            <person name="Bedoya-Reina O.C."/>
            <person name="Katiyar N."/>
            <person name="Tomsho L.P."/>
            <person name="Kasson L.M."/>
            <person name="Hardie R.A."/>
            <person name="Woodbridge P."/>
            <person name="Tindall E.A."/>
            <person name="Bertelsen M.F."/>
            <person name="Dixon D."/>
            <person name="Pyecroft S."/>
            <person name="Helgen K.M."/>
            <person name="Lesk A.M."/>
            <person name="Pringle T.H."/>
            <person name="Patterson N."/>
            <person name="Zhang Y."/>
            <person name="Kreiss A."/>
            <person name="Woods G.M."/>
            <person name="Jones M.E."/>
            <person name="Schuster S.C."/>
        </authorList>
    </citation>
    <scope>NUCLEOTIDE SEQUENCE [LARGE SCALE GENOMIC DNA]</scope>
</reference>
<proteinExistence type="predicted"/>
<dbReference type="InterPro" id="IPR013783">
    <property type="entry name" value="Ig-like_fold"/>
</dbReference>
<evidence type="ECO:0000256" key="2">
    <source>
        <dbReference type="ARBA" id="ARBA00023130"/>
    </source>
</evidence>
<dbReference type="SMART" id="SM00409">
    <property type="entry name" value="IG"/>
    <property type="match status" value="1"/>
</dbReference>
<reference evidence="5" key="3">
    <citation type="submission" date="2025-09" db="UniProtKB">
        <authorList>
            <consortium name="Ensembl"/>
        </authorList>
    </citation>
    <scope>IDENTIFICATION</scope>
</reference>
<dbReference type="GeneTree" id="ENSGT00550000075201"/>
<evidence type="ECO:0000256" key="3">
    <source>
        <dbReference type="ARBA" id="ARBA00043265"/>
    </source>
</evidence>
<dbReference type="InterPro" id="IPR013106">
    <property type="entry name" value="Ig_V-set"/>
</dbReference>
<dbReference type="GO" id="GO:0019814">
    <property type="term" value="C:immunoglobulin complex"/>
    <property type="evidence" value="ECO:0007669"/>
    <property type="project" value="UniProtKB-KW"/>
</dbReference>
<dbReference type="SUPFAM" id="SSF48726">
    <property type="entry name" value="Immunoglobulin"/>
    <property type="match status" value="1"/>
</dbReference>
<feature type="domain" description="Ig-like" evidence="4">
    <location>
        <begin position="1"/>
        <end position="94"/>
    </location>
</feature>
<dbReference type="GO" id="GO:0005576">
    <property type="term" value="C:extracellular region"/>
    <property type="evidence" value="ECO:0007669"/>
    <property type="project" value="UniProtKB-ARBA"/>
</dbReference>
<dbReference type="InParanoid" id="A0A7N4NRD8"/>
<dbReference type="SMART" id="SM00406">
    <property type="entry name" value="IGv"/>
    <property type="match status" value="1"/>
</dbReference>
<dbReference type="Gene3D" id="2.60.40.10">
    <property type="entry name" value="Immunoglobulins"/>
    <property type="match status" value="1"/>
</dbReference>
<reference evidence="5" key="2">
    <citation type="submission" date="2025-08" db="UniProtKB">
        <authorList>
            <consortium name="Ensembl"/>
        </authorList>
    </citation>
    <scope>IDENTIFICATION</scope>
</reference>
<keyword evidence="6" id="KW-1185">Reference proteome</keyword>
<evidence type="ECO:0000256" key="1">
    <source>
        <dbReference type="ARBA" id="ARBA00022859"/>
    </source>
</evidence>
<protein>
    <recommendedName>
        <fullName evidence="4">Ig-like domain-containing protein</fullName>
    </recommendedName>
</protein>
<organism evidence="5 6">
    <name type="scientific">Sarcophilus harrisii</name>
    <name type="common">Tasmanian devil</name>
    <name type="synonym">Sarcophilus laniarius</name>
    <dbReference type="NCBI Taxonomy" id="9305"/>
    <lineage>
        <taxon>Eukaryota</taxon>
        <taxon>Metazoa</taxon>
        <taxon>Chordata</taxon>
        <taxon>Craniata</taxon>
        <taxon>Vertebrata</taxon>
        <taxon>Euteleostomi</taxon>
        <taxon>Mammalia</taxon>
        <taxon>Metatheria</taxon>
        <taxon>Dasyuromorphia</taxon>
        <taxon>Dasyuridae</taxon>
        <taxon>Sarcophilus</taxon>
    </lineage>
</organism>
<dbReference type="PANTHER" id="PTHR23266">
    <property type="entry name" value="IMMUNOGLOBULIN HEAVY CHAIN"/>
    <property type="match status" value="1"/>
</dbReference>
<dbReference type="InterPro" id="IPR050199">
    <property type="entry name" value="IgHV"/>
</dbReference>
<dbReference type="InterPro" id="IPR007110">
    <property type="entry name" value="Ig-like_dom"/>
</dbReference>
<dbReference type="InterPro" id="IPR003599">
    <property type="entry name" value="Ig_sub"/>
</dbReference>
<keyword evidence="3" id="KW-1280">Immunoglobulin</keyword>
<evidence type="ECO:0000313" key="5">
    <source>
        <dbReference type="Ensembl" id="ENSSHAP00000027253.1"/>
    </source>
</evidence>